<accession>A0A382Z2P2</accession>
<reference evidence="1" key="1">
    <citation type="submission" date="2018-05" db="EMBL/GenBank/DDBJ databases">
        <authorList>
            <person name="Lanie J.A."/>
            <person name="Ng W.-L."/>
            <person name="Kazmierczak K.M."/>
            <person name="Andrzejewski T.M."/>
            <person name="Davidsen T.M."/>
            <person name="Wayne K.J."/>
            <person name="Tettelin H."/>
            <person name="Glass J.I."/>
            <person name="Rusch D."/>
            <person name="Podicherti R."/>
            <person name="Tsui H.-C.T."/>
            <person name="Winkler M.E."/>
        </authorList>
    </citation>
    <scope>NUCLEOTIDE SEQUENCE</scope>
</reference>
<evidence type="ECO:0000313" key="1">
    <source>
        <dbReference type="EMBL" id="SVD89782.1"/>
    </source>
</evidence>
<organism evidence="1">
    <name type="scientific">marine metagenome</name>
    <dbReference type="NCBI Taxonomy" id="408172"/>
    <lineage>
        <taxon>unclassified sequences</taxon>
        <taxon>metagenomes</taxon>
        <taxon>ecological metagenomes</taxon>
    </lineage>
</organism>
<proteinExistence type="predicted"/>
<protein>
    <submittedName>
        <fullName evidence="1">Uncharacterized protein</fullName>
    </submittedName>
</protein>
<gene>
    <name evidence="1" type="ORF">METZ01_LOCUS442636</name>
</gene>
<feature type="non-terminal residue" evidence="1">
    <location>
        <position position="1"/>
    </location>
</feature>
<name>A0A382Z2P2_9ZZZZ</name>
<dbReference type="EMBL" id="UINC01180537">
    <property type="protein sequence ID" value="SVD89782.1"/>
    <property type="molecule type" value="Genomic_DNA"/>
</dbReference>
<sequence length="117" mass="13014">HCHDAANNIIPISGNRHLTLCNQFMVPHPKPIFGFGKRFPLKVNCLDHLLVIVICLNMRAMADWSLPCRDMAHQSSTKGASVAWIGEYGDIVNGHEGQYRVRLLDNKSALGIPDIPD</sequence>
<dbReference type="AlphaFoldDB" id="A0A382Z2P2"/>